<keyword evidence="5 16" id="KW-0723">Serine/threonine-protein kinase</keyword>
<dbReference type="InterPro" id="IPR017441">
    <property type="entry name" value="Protein_kinase_ATP_BS"/>
</dbReference>
<dbReference type="PROSITE" id="PS50011">
    <property type="entry name" value="PROTEIN_KINASE_DOM"/>
    <property type="match status" value="1"/>
</dbReference>
<dbReference type="CDD" id="cd07838">
    <property type="entry name" value="STKc_CDK4_6_like"/>
    <property type="match status" value="1"/>
</dbReference>
<dbReference type="GO" id="GO:0010389">
    <property type="term" value="P:regulation of G2/M transition of mitotic cell cycle"/>
    <property type="evidence" value="ECO:0007669"/>
    <property type="project" value="TreeGrafter"/>
</dbReference>
<comment type="similarity">
    <text evidence="2">Belongs to the protein kinase superfamily. CMGC Ser/Thr protein kinase family. CDC2/CDKX subfamily.</text>
</comment>
<evidence type="ECO:0000313" key="20">
    <source>
        <dbReference type="RefSeq" id="XP_013394556.1"/>
    </source>
</evidence>
<evidence type="ECO:0000256" key="7">
    <source>
        <dbReference type="ARBA" id="ARBA00022618"/>
    </source>
</evidence>
<gene>
    <name evidence="20" type="primary">LOC106162008</name>
</gene>
<evidence type="ECO:0000256" key="10">
    <source>
        <dbReference type="ARBA" id="ARBA00022777"/>
    </source>
</evidence>
<dbReference type="Pfam" id="PF00069">
    <property type="entry name" value="Pkinase"/>
    <property type="match status" value="1"/>
</dbReference>
<dbReference type="InterPro" id="IPR000719">
    <property type="entry name" value="Prot_kinase_dom"/>
</dbReference>
<evidence type="ECO:0000256" key="2">
    <source>
        <dbReference type="ARBA" id="ARBA00006485"/>
    </source>
</evidence>
<dbReference type="InterPro" id="IPR011009">
    <property type="entry name" value="Kinase-like_dom_sf"/>
</dbReference>
<evidence type="ECO:0000256" key="8">
    <source>
        <dbReference type="ARBA" id="ARBA00022679"/>
    </source>
</evidence>
<evidence type="ECO:0000256" key="13">
    <source>
        <dbReference type="ARBA" id="ARBA00047811"/>
    </source>
</evidence>
<evidence type="ECO:0000256" key="14">
    <source>
        <dbReference type="ARBA" id="ARBA00048367"/>
    </source>
</evidence>
<dbReference type="PANTHER" id="PTHR24056">
    <property type="entry name" value="CELL DIVISION PROTEIN KINASE"/>
    <property type="match status" value="1"/>
</dbReference>
<dbReference type="GO" id="GO:0005737">
    <property type="term" value="C:cytoplasm"/>
    <property type="evidence" value="ECO:0007669"/>
    <property type="project" value="UniProtKB-SubCell"/>
</dbReference>
<feature type="compositionally biased region" description="Acidic residues" evidence="17">
    <location>
        <begin position="342"/>
        <end position="352"/>
    </location>
</feature>
<dbReference type="PROSITE" id="PS00107">
    <property type="entry name" value="PROTEIN_KINASE_ATP"/>
    <property type="match status" value="1"/>
</dbReference>
<evidence type="ECO:0000313" key="19">
    <source>
        <dbReference type="Proteomes" id="UP000085678"/>
    </source>
</evidence>
<feature type="domain" description="Protein kinase" evidence="18">
    <location>
        <begin position="22"/>
        <end position="307"/>
    </location>
</feature>
<dbReference type="GO" id="GO:0005524">
    <property type="term" value="F:ATP binding"/>
    <property type="evidence" value="ECO:0007669"/>
    <property type="project" value="UniProtKB-UniRule"/>
</dbReference>
<evidence type="ECO:0000256" key="15">
    <source>
        <dbReference type="PROSITE-ProRule" id="PRU10141"/>
    </source>
</evidence>
<sequence length="352" mass="39827">MDRPRSGFHGNQTSPVMDKKNYEEVAVIGNGAYGTVYKARDLRNDGQMVALKKIRIQTTEDGMPMNTIREISLLTHLDDHPNIVRLLDICHTQKDQRETHLYLVFEHIDQDLATYLEKCPSPGLGPDRILDLMKQLLKGVEFLHTNRIVHRDLKPQNILVTCDGKLKLADFGLARVYGFQMALTSVVVTLWYRAPEVLLQARYATPVDMWSCGCIFAELFRRRPLFCGQSEMDQLIKIFEILGTPSYEDWPEGVAIPWETFRPMPRKSLRTIIEDLDSPAQDLLEKLLSLNPLQRISARDALQHPYFSDSIYQEAGGSSSSPSSSSSSSSSNSNGNNSGENYDTDFSPEPEK</sequence>
<dbReference type="GO" id="GO:0000082">
    <property type="term" value="P:G1/S transition of mitotic cell cycle"/>
    <property type="evidence" value="ECO:0007669"/>
    <property type="project" value="TreeGrafter"/>
</dbReference>
<evidence type="ECO:0000256" key="5">
    <source>
        <dbReference type="ARBA" id="ARBA00022527"/>
    </source>
</evidence>
<dbReference type="OrthoDB" id="1732493at2759"/>
<keyword evidence="7" id="KW-0132">Cell division</keyword>
<keyword evidence="6" id="KW-0597">Phosphoprotein</keyword>
<evidence type="ECO:0000256" key="16">
    <source>
        <dbReference type="RuleBase" id="RU000304"/>
    </source>
</evidence>
<dbReference type="Gene3D" id="3.30.200.20">
    <property type="entry name" value="Phosphorylase Kinase, domain 1"/>
    <property type="match status" value="1"/>
</dbReference>
<feature type="binding site" evidence="15">
    <location>
        <position position="52"/>
    </location>
    <ligand>
        <name>ATP</name>
        <dbReference type="ChEBI" id="CHEBI:30616"/>
    </ligand>
</feature>
<evidence type="ECO:0000259" key="18">
    <source>
        <dbReference type="PROSITE" id="PS50011"/>
    </source>
</evidence>
<dbReference type="SMART" id="SM00220">
    <property type="entry name" value="S_TKc"/>
    <property type="match status" value="1"/>
</dbReference>
<accession>A0A1S3I9M2</accession>
<dbReference type="AlphaFoldDB" id="A0A1S3I9M2"/>
<protein>
    <recommendedName>
        <fullName evidence="3">cyclin-dependent kinase</fullName>
        <ecNumber evidence="3">2.7.11.22</ecNumber>
    </recommendedName>
</protein>
<keyword evidence="12" id="KW-0131">Cell cycle</keyword>
<evidence type="ECO:0000256" key="6">
    <source>
        <dbReference type="ARBA" id="ARBA00022553"/>
    </source>
</evidence>
<dbReference type="GO" id="GO:0004693">
    <property type="term" value="F:cyclin-dependent protein serine/threonine kinase activity"/>
    <property type="evidence" value="ECO:0007669"/>
    <property type="project" value="UniProtKB-EC"/>
</dbReference>
<keyword evidence="8" id="KW-0808">Transferase</keyword>
<reference evidence="20" key="1">
    <citation type="submission" date="2025-08" db="UniProtKB">
        <authorList>
            <consortium name="RefSeq"/>
        </authorList>
    </citation>
    <scope>IDENTIFICATION</scope>
    <source>
        <tissue evidence="20">Gonads</tissue>
    </source>
</reference>
<dbReference type="InterPro" id="IPR050108">
    <property type="entry name" value="CDK"/>
</dbReference>
<dbReference type="GO" id="GO:0000307">
    <property type="term" value="C:cyclin-dependent protein kinase holoenzyme complex"/>
    <property type="evidence" value="ECO:0007669"/>
    <property type="project" value="TreeGrafter"/>
</dbReference>
<dbReference type="FunFam" id="1.10.510.10:FF:000205">
    <property type="entry name" value="Cyclin-dependent kinase 6"/>
    <property type="match status" value="1"/>
</dbReference>
<evidence type="ECO:0000256" key="3">
    <source>
        <dbReference type="ARBA" id="ARBA00012425"/>
    </source>
</evidence>
<evidence type="ECO:0000256" key="1">
    <source>
        <dbReference type="ARBA" id="ARBA00004496"/>
    </source>
</evidence>
<dbReference type="Gene3D" id="1.10.510.10">
    <property type="entry name" value="Transferase(Phosphotransferase) domain 1"/>
    <property type="match status" value="1"/>
</dbReference>
<dbReference type="GO" id="GO:0005634">
    <property type="term" value="C:nucleus"/>
    <property type="evidence" value="ECO:0007669"/>
    <property type="project" value="TreeGrafter"/>
</dbReference>
<dbReference type="FunFam" id="3.30.200.20:FF:000124">
    <property type="entry name" value="Cyclin-dependent kinase 4"/>
    <property type="match status" value="1"/>
</dbReference>
<comment type="catalytic activity">
    <reaction evidence="13">
        <text>L-threonyl-[protein] + ATP = O-phospho-L-threonyl-[protein] + ADP + H(+)</text>
        <dbReference type="Rhea" id="RHEA:46608"/>
        <dbReference type="Rhea" id="RHEA-COMP:11060"/>
        <dbReference type="Rhea" id="RHEA-COMP:11605"/>
        <dbReference type="ChEBI" id="CHEBI:15378"/>
        <dbReference type="ChEBI" id="CHEBI:30013"/>
        <dbReference type="ChEBI" id="CHEBI:30616"/>
        <dbReference type="ChEBI" id="CHEBI:61977"/>
        <dbReference type="ChEBI" id="CHEBI:456216"/>
        <dbReference type="EC" id="2.7.11.22"/>
    </reaction>
</comment>
<evidence type="ECO:0000256" key="11">
    <source>
        <dbReference type="ARBA" id="ARBA00022840"/>
    </source>
</evidence>
<dbReference type="GO" id="GO:0010468">
    <property type="term" value="P:regulation of gene expression"/>
    <property type="evidence" value="ECO:0007669"/>
    <property type="project" value="TreeGrafter"/>
</dbReference>
<dbReference type="GeneID" id="106162008"/>
<organism evidence="19 20">
    <name type="scientific">Lingula anatina</name>
    <name type="common">Brachiopod</name>
    <name type="synonym">Lingula unguis</name>
    <dbReference type="NCBI Taxonomy" id="7574"/>
    <lineage>
        <taxon>Eukaryota</taxon>
        <taxon>Metazoa</taxon>
        <taxon>Spiralia</taxon>
        <taxon>Lophotrochozoa</taxon>
        <taxon>Brachiopoda</taxon>
        <taxon>Linguliformea</taxon>
        <taxon>Lingulata</taxon>
        <taxon>Lingulida</taxon>
        <taxon>Linguloidea</taxon>
        <taxon>Lingulidae</taxon>
        <taxon>Lingula</taxon>
    </lineage>
</organism>
<dbReference type="SUPFAM" id="SSF56112">
    <property type="entry name" value="Protein kinase-like (PK-like)"/>
    <property type="match status" value="1"/>
</dbReference>
<comment type="catalytic activity">
    <reaction evidence="14">
        <text>L-seryl-[protein] + ATP = O-phospho-L-seryl-[protein] + ADP + H(+)</text>
        <dbReference type="Rhea" id="RHEA:17989"/>
        <dbReference type="Rhea" id="RHEA-COMP:9863"/>
        <dbReference type="Rhea" id="RHEA-COMP:11604"/>
        <dbReference type="ChEBI" id="CHEBI:15378"/>
        <dbReference type="ChEBI" id="CHEBI:29999"/>
        <dbReference type="ChEBI" id="CHEBI:30616"/>
        <dbReference type="ChEBI" id="CHEBI:83421"/>
        <dbReference type="ChEBI" id="CHEBI:456216"/>
        <dbReference type="EC" id="2.7.11.22"/>
    </reaction>
</comment>
<keyword evidence="11 15" id="KW-0067">ATP-binding</keyword>
<evidence type="ECO:0000256" key="17">
    <source>
        <dbReference type="SAM" id="MobiDB-lite"/>
    </source>
</evidence>
<comment type="subcellular location">
    <subcellularLocation>
        <location evidence="1">Cytoplasm</location>
    </subcellularLocation>
</comment>
<dbReference type="PANTHER" id="PTHR24056:SF472">
    <property type="entry name" value="CYCLIN-DEPENDENT KINASE 4, ISOFORM A"/>
    <property type="match status" value="1"/>
</dbReference>
<dbReference type="EC" id="2.7.11.22" evidence="3"/>
<evidence type="ECO:0000256" key="4">
    <source>
        <dbReference type="ARBA" id="ARBA00022490"/>
    </source>
</evidence>
<dbReference type="GO" id="GO:0030332">
    <property type="term" value="F:cyclin binding"/>
    <property type="evidence" value="ECO:0007669"/>
    <property type="project" value="TreeGrafter"/>
</dbReference>
<name>A0A1S3I9M2_LINAN</name>
<dbReference type="RefSeq" id="XP_013394556.1">
    <property type="nucleotide sequence ID" value="XM_013539102.1"/>
</dbReference>
<feature type="region of interest" description="Disordered" evidence="17">
    <location>
        <begin position="313"/>
        <end position="352"/>
    </location>
</feature>
<feature type="compositionally biased region" description="Low complexity" evidence="17">
    <location>
        <begin position="316"/>
        <end position="339"/>
    </location>
</feature>
<proteinExistence type="inferred from homology"/>
<dbReference type="GO" id="GO:0051301">
    <property type="term" value="P:cell division"/>
    <property type="evidence" value="ECO:0007669"/>
    <property type="project" value="UniProtKB-KW"/>
</dbReference>
<keyword evidence="19" id="KW-1185">Reference proteome</keyword>
<keyword evidence="9 15" id="KW-0547">Nucleotide-binding</keyword>
<dbReference type="GO" id="GO:0007165">
    <property type="term" value="P:signal transduction"/>
    <property type="evidence" value="ECO:0007669"/>
    <property type="project" value="TreeGrafter"/>
</dbReference>
<evidence type="ECO:0000256" key="12">
    <source>
        <dbReference type="ARBA" id="ARBA00023306"/>
    </source>
</evidence>
<keyword evidence="4" id="KW-0963">Cytoplasm</keyword>
<keyword evidence="10 20" id="KW-0418">Kinase</keyword>
<dbReference type="InterPro" id="IPR008271">
    <property type="entry name" value="Ser/Thr_kinase_AS"/>
</dbReference>
<evidence type="ECO:0000256" key="9">
    <source>
        <dbReference type="ARBA" id="ARBA00022741"/>
    </source>
</evidence>
<dbReference type="Proteomes" id="UP000085678">
    <property type="component" value="Unplaced"/>
</dbReference>
<dbReference type="PROSITE" id="PS00108">
    <property type="entry name" value="PROTEIN_KINASE_ST"/>
    <property type="match status" value="1"/>
</dbReference>